<evidence type="ECO:0000313" key="3">
    <source>
        <dbReference type="Proteomes" id="UP000515804"/>
    </source>
</evidence>
<feature type="transmembrane region" description="Helical" evidence="1">
    <location>
        <begin position="20"/>
        <end position="39"/>
    </location>
</feature>
<feature type="transmembrane region" description="Helical" evidence="1">
    <location>
        <begin position="246"/>
        <end position="267"/>
    </location>
</feature>
<keyword evidence="3" id="KW-1185">Reference proteome</keyword>
<evidence type="ECO:0000256" key="1">
    <source>
        <dbReference type="SAM" id="Phobius"/>
    </source>
</evidence>
<keyword evidence="1" id="KW-0472">Membrane</keyword>
<sequence length="429" mass="47693">MNEPTNVDPRLARVAPTWEVELLISGVAIFAMLQLPGWLDDGMFALEPRLGRDWRMIAVLAYFYSKSAAIVLACTFALHLLLRAQWIALMGVHSVFPRGIHFDDARMGPIQREIETKQTGNTEDAIERADNRASVVFAIGVSVALIIAMVCIVFCSTLLVATLLTNLIGLQVETFVVVGGLFMLLMLPYLLAIGVDQHLKERIRPGTPAHRLIAKVIGLYTRFGMGRRSNHILATLLSNQGEKRTMMLVFGIMLLAISSVSFTYVAMQSSNPIGSYGLFPSARALAIDAAHYDDQRDATRDQAVPYIDSMVVEGPYLHLTVPYEPRRDGPALRSCKQPAQGKAVEQAQALLACLQSTRTVLLDGKPVEDLRYEIASDPRTDRPALLAMMDVRALAPGRHELLVGRPLVQDSRRDGKDPTYRHYRIVFWR</sequence>
<protein>
    <submittedName>
        <fullName evidence="2">Uncharacterized protein</fullName>
    </submittedName>
</protein>
<name>A0A7G9SPB6_9GAMM</name>
<feature type="transmembrane region" description="Helical" evidence="1">
    <location>
        <begin position="175"/>
        <end position="195"/>
    </location>
</feature>
<dbReference type="AlphaFoldDB" id="A0A7G9SPB6"/>
<dbReference type="EMBL" id="CP060719">
    <property type="protein sequence ID" value="QNN69691.1"/>
    <property type="molecule type" value="Genomic_DNA"/>
</dbReference>
<dbReference type="Proteomes" id="UP000515804">
    <property type="component" value="Chromosome"/>
</dbReference>
<keyword evidence="1" id="KW-0812">Transmembrane</keyword>
<keyword evidence="1" id="KW-1133">Transmembrane helix</keyword>
<reference evidence="2 3" key="1">
    <citation type="submission" date="2020-08" db="EMBL/GenBank/DDBJ databases">
        <title>Genome sequence of Thermomonas carbonis KCTC 42013T.</title>
        <authorList>
            <person name="Hyun D.-W."/>
            <person name="Bae J.-W."/>
        </authorList>
    </citation>
    <scope>NUCLEOTIDE SEQUENCE [LARGE SCALE GENOMIC DNA]</scope>
    <source>
        <strain evidence="2 3">KCTC 42013</strain>
    </source>
</reference>
<evidence type="ECO:0000313" key="2">
    <source>
        <dbReference type="EMBL" id="QNN69691.1"/>
    </source>
</evidence>
<proteinExistence type="predicted"/>
<accession>A0A7G9SPB6</accession>
<gene>
    <name evidence="2" type="ORF">H9L16_13665</name>
</gene>
<dbReference type="KEGG" id="tcn:H9L16_13665"/>
<feature type="transmembrane region" description="Helical" evidence="1">
    <location>
        <begin position="135"/>
        <end position="163"/>
    </location>
</feature>
<organism evidence="2 3">
    <name type="scientific">Thermomonas carbonis</name>
    <dbReference type="NCBI Taxonomy" id="1463158"/>
    <lineage>
        <taxon>Bacteria</taxon>
        <taxon>Pseudomonadati</taxon>
        <taxon>Pseudomonadota</taxon>
        <taxon>Gammaproteobacteria</taxon>
        <taxon>Lysobacterales</taxon>
        <taxon>Lysobacteraceae</taxon>
        <taxon>Thermomonas</taxon>
    </lineage>
</organism>
<feature type="transmembrane region" description="Helical" evidence="1">
    <location>
        <begin position="59"/>
        <end position="82"/>
    </location>
</feature>
<dbReference type="RefSeq" id="WP_187552208.1">
    <property type="nucleotide sequence ID" value="NZ_BMZL01000001.1"/>
</dbReference>